<dbReference type="PANTHER" id="PTHR37423:SF2">
    <property type="entry name" value="MEMBRANE-BOUND LYTIC MUREIN TRANSGLYCOSYLASE C"/>
    <property type="match status" value="1"/>
</dbReference>
<dbReference type="PANTHER" id="PTHR37423">
    <property type="entry name" value="SOLUBLE LYTIC MUREIN TRANSGLYCOSYLASE-RELATED"/>
    <property type="match status" value="1"/>
</dbReference>
<evidence type="ECO:0000259" key="1">
    <source>
        <dbReference type="Pfam" id="PF01464"/>
    </source>
</evidence>
<sequence>MPHRATPEPSTLTALDDQTLLGLLLGRCLAGSDVDPIAEALLDRFGSLGDIAAAEVSELGRLPGLGPTAILDLKLLRELSIRLARSAACARPVLSSWNTVLAYARTTLAYLPREQFRTLYLDRRNILLCDELVADGSAYRVDAVSPAGAGGLTQLMPGTAADLAVRDRFDPIENLNGGADYLARQVLRFGEVRLALAAYNSGPDRVARLGRIPHIAETQAYVASAVDCYLALTAGRGARNSRECRSPEPGR</sequence>
<dbReference type="Proteomes" id="UP000824334">
    <property type="component" value="Chromosome"/>
</dbReference>
<evidence type="ECO:0000313" key="2">
    <source>
        <dbReference type="EMBL" id="QYC12309.1"/>
    </source>
</evidence>
<reference evidence="2 3" key="1">
    <citation type="submission" date="2021-07" db="EMBL/GenBank/DDBJ databases">
        <title>Isolation and characterization of bacteria from a gold mining with a capacity of golden bioaccumulation.</title>
        <authorList>
            <person name="Yang X.J."/>
        </authorList>
    </citation>
    <scope>NUCLEOTIDE SEQUENCE [LARGE SCALE GENOMIC DNA]</scope>
    <source>
        <strain evidence="2 3">Au29</strain>
    </source>
</reference>
<dbReference type="Pfam" id="PF01464">
    <property type="entry name" value="SLT"/>
    <property type="match status" value="1"/>
</dbReference>
<dbReference type="InterPro" id="IPR008258">
    <property type="entry name" value="Transglycosylase_SLT_dom_1"/>
</dbReference>
<feature type="domain" description="Transglycosylase SLT" evidence="1">
    <location>
        <begin position="137"/>
        <end position="214"/>
    </location>
</feature>
<name>A0ABX8TNL5_9CAUL</name>
<gene>
    <name evidence="2" type="ORF">KWG56_15885</name>
</gene>
<evidence type="ECO:0000313" key="3">
    <source>
        <dbReference type="Proteomes" id="UP000824334"/>
    </source>
</evidence>
<dbReference type="CDD" id="cd00254">
    <property type="entry name" value="LT-like"/>
    <property type="match status" value="1"/>
</dbReference>
<dbReference type="EMBL" id="CP080034">
    <property type="protein sequence ID" value="QYC12309.1"/>
    <property type="molecule type" value="Genomic_DNA"/>
</dbReference>
<keyword evidence="3" id="KW-1185">Reference proteome</keyword>
<organism evidence="2 3">
    <name type="scientific">Brevundimonas nasdae</name>
    <dbReference type="NCBI Taxonomy" id="172043"/>
    <lineage>
        <taxon>Bacteria</taxon>
        <taxon>Pseudomonadati</taxon>
        <taxon>Pseudomonadota</taxon>
        <taxon>Alphaproteobacteria</taxon>
        <taxon>Caulobacterales</taxon>
        <taxon>Caulobacteraceae</taxon>
        <taxon>Brevundimonas</taxon>
    </lineage>
</organism>
<protein>
    <submittedName>
        <fullName evidence="2">Transglycosylase SLT domain-containing protein</fullName>
    </submittedName>
</protein>
<proteinExistence type="predicted"/>
<accession>A0ABX8TNL5</accession>